<gene>
    <name evidence="2" type="ORF">H9729_03375</name>
</gene>
<dbReference type="InterPro" id="IPR002725">
    <property type="entry name" value="YgjP-like_metallopeptidase"/>
</dbReference>
<sequence length="216" mass="25125">MHNLQYNLVRAKRTTISVVVSGGKITVKAPYGVPAETIENFLVQKKKWIEKKISEHMRASDLFASVKNGSALLDAGTEKTVVYNSAKNEERNGVLFLKNERAIRTYFEKTRGWLLGECLYEYARRFSRQPSSLSLCDFKARWGSCDAAGNIKLNWRLMMLPPNLRDYVLIHELAHLKEMNHSAAFWKEVQKLCPDYRERRKALKDYSFLTLLYRQK</sequence>
<dbReference type="PANTHER" id="PTHR30399">
    <property type="entry name" value="UNCHARACTERIZED PROTEIN YGJP"/>
    <property type="match status" value="1"/>
</dbReference>
<accession>A0A9D2CS15</accession>
<reference evidence="2" key="2">
    <citation type="submission" date="2021-04" db="EMBL/GenBank/DDBJ databases">
        <authorList>
            <person name="Gilroy R."/>
        </authorList>
    </citation>
    <scope>NUCLEOTIDE SEQUENCE</scope>
    <source>
        <strain evidence="2">1345</strain>
    </source>
</reference>
<comment type="caution">
    <text evidence="2">The sequence shown here is derived from an EMBL/GenBank/DDBJ whole genome shotgun (WGS) entry which is preliminary data.</text>
</comment>
<evidence type="ECO:0000259" key="1">
    <source>
        <dbReference type="Pfam" id="PF01863"/>
    </source>
</evidence>
<name>A0A9D2CS15_9FIRM</name>
<feature type="domain" description="YgjP-like metallopeptidase" evidence="1">
    <location>
        <begin position="15"/>
        <end position="205"/>
    </location>
</feature>
<dbReference type="PANTHER" id="PTHR30399:SF1">
    <property type="entry name" value="UTP PYROPHOSPHATASE"/>
    <property type="match status" value="1"/>
</dbReference>
<proteinExistence type="predicted"/>
<organism evidence="2 3">
    <name type="scientific">Candidatus Borkfalkia excrementigallinarum</name>
    <dbReference type="NCBI Taxonomy" id="2838506"/>
    <lineage>
        <taxon>Bacteria</taxon>
        <taxon>Bacillati</taxon>
        <taxon>Bacillota</taxon>
        <taxon>Clostridia</taxon>
        <taxon>Christensenellales</taxon>
        <taxon>Christensenellaceae</taxon>
        <taxon>Candidatus Borkfalkia</taxon>
    </lineage>
</organism>
<dbReference type="Gene3D" id="3.30.2010.10">
    <property type="entry name" value="Metalloproteases ('zincins'), catalytic domain"/>
    <property type="match status" value="1"/>
</dbReference>
<dbReference type="Pfam" id="PF01863">
    <property type="entry name" value="YgjP-like"/>
    <property type="match status" value="1"/>
</dbReference>
<evidence type="ECO:0000313" key="3">
    <source>
        <dbReference type="Proteomes" id="UP000886750"/>
    </source>
</evidence>
<dbReference type="InterPro" id="IPR053136">
    <property type="entry name" value="UTP_pyrophosphatase-like"/>
</dbReference>
<reference evidence="2" key="1">
    <citation type="journal article" date="2021" name="PeerJ">
        <title>Extensive microbial diversity within the chicken gut microbiome revealed by metagenomics and culture.</title>
        <authorList>
            <person name="Gilroy R."/>
            <person name="Ravi A."/>
            <person name="Getino M."/>
            <person name="Pursley I."/>
            <person name="Horton D.L."/>
            <person name="Alikhan N.F."/>
            <person name="Baker D."/>
            <person name="Gharbi K."/>
            <person name="Hall N."/>
            <person name="Watson M."/>
            <person name="Adriaenssens E.M."/>
            <person name="Foster-Nyarko E."/>
            <person name="Jarju S."/>
            <person name="Secka A."/>
            <person name="Antonio M."/>
            <person name="Oren A."/>
            <person name="Chaudhuri R.R."/>
            <person name="La Ragione R."/>
            <person name="Hildebrand F."/>
            <person name="Pallen M.J."/>
        </authorList>
    </citation>
    <scope>NUCLEOTIDE SEQUENCE</scope>
    <source>
        <strain evidence="2">1345</strain>
    </source>
</reference>
<dbReference type="Proteomes" id="UP000886750">
    <property type="component" value="Unassembled WGS sequence"/>
</dbReference>
<dbReference type="EMBL" id="DXCQ01000028">
    <property type="protein sequence ID" value="HIY96705.1"/>
    <property type="molecule type" value="Genomic_DNA"/>
</dbReference>
<evidence type="ECO:0000313" key="2">
    <source>
        <dbReference type="EMBL" id="HIY96705.1"/>
    </source>
</evidence>
<dbReference type="AlphaFoldDB" id="A0A9D2CS15"/>
<protein>
    <submittedName>
        <fullName evidence="2">M48 family metallopeptidase</fullName>
    </submittedName>
</protein>
<dbReference type="CDD" id="cd07344">
    <property type="entry name" value="M48_yhfN_like"/>
    <property type="match status" value="1"/>
</dbReference>